<dbReference type="EMBL" id="VRYZ01000002">
    <property type="protein sequence ID" value="TXS93496.1"/>
    <property type="molecule type" value="Genomic_DNA"/>
</dbReference>
<gene>
    <name evidence="2" type="ORF">FVW59_06605</name>
</gene>
<sequence length="374" mass="42272">MKAPGWLVEEQWLQTLLHWFLDRLEEPRERAVTRRIKPSTVPALFRFAEDTRYRWRLIEQLASDYPVFSIHYDHRIARHQERYENAQLRLNPEAEALLREWLARPLLDPLRQAWRAALAEHPDAFADGGDALLANPPAYPGWEPADLAAAFAGVGQHLTGKLTLREIAARCFRGDSKFLDQRLELLHKLYGQRVLAILPRPLLLTAWAPVGFTRLLVVENQDSFLRLADAPPPGYALLYSGGFRASAERLGSEHTRFAFLPGSDSESFERLWLSDELPAAFWGDLDFAGMGILKGLRQSLPRLTAWRPGYAPMLEQLQKQGGHVPEQAGKTRQIDPGETGCAYADSTLLPALRQYGTFIDQEGFLVTSGNRLGN</sequence>
<name>A0A5C8ZYB6_9GAMM</name>
<accession>A0A5C8ZYB6</accession>
<dbReference type="RefSeq" id="WP_148063431.1">
    <property type="nucleotide sequence ID" value="NZ_VRYZ01000002.1"/>
</dbReference>
<dbReference type="AlphaFoldDB" id="A0A5C8ZYB6"/>
<keyword evidence="3" id="KW-1185">Reference proteome</keyword>
<dbReference type="Pfam" id="PF09983">
    <property type="entry name" value="JetD_C"/>
    <property type="match status" value="1"/>
</dbReference>
<protein>
    <recommendedName>
        <fullName evidence="1">Wadjet protein JetD C-terminal domain-containing protein</fullName>
    </recommendedName>
</protein>
<dbReference type="InterPro" id="IPR024534">
    <property type="entry name" value="JetD_C"/>
</dbReference>
<comment type="caution">
    <text evidence="2">The sequence shown here is derived from an EMBL/GenBank/DDBJ whole genome shotgun (WGS) entry which is preliminary data.</text>
</comment>
<evidence type="ECO:0000313" key="2">
    <source>
        <dbReference type="EMBL" id="TXS93496.1"/>
    </source>
</evidence>
<dbReference type="OrthoDB" id="322908at2"/>
<evidence type="ECO:0000259" key="1">
    <source>
        <dbReference type="Pfam" id="PF09983"/>
    </source>
</evidence>
<dbReference type="Proteomes" id="UP000321933">
    <property type="component" value="Unassembled WGS sequence"/>
</dbReference>
<evidence type="ECO:0000313" key="3">
    <source>
        <dbReference type="Proteomes" id="UP000321933"/>
    </source>
</evidence>
<reference evidence="2 3" key="1">
    <citation type="submission" date="2019-08" db="EMBL/GenBank/DDBJ databases">
        <title>Parahaliea maris sp. nov., isolated from the surface seawater.</title>
        <authorList>
            <person name="Liu Y."/>
        </authorList>
    </citation>
    <scope>NUCLEOTIDE SEQUENCE [LARGE SCALE GENOMIC DNA]</scope>
    <source>
        <strain evidence="2 3">S2-26</strain>
    </source>
</reference>
<feature type="domain" description="Wadjet protein JetD C-terminal" evidence="1">
    <location>
        <begin position="202"/>
        <end position="304"/>
    </location>
</feature>
<organism evidence="2 3">
    <name type="scientific">Parahaliea aestuarii</name>
    <dbReference type="NCBI Taxonomy" id="1852021"/>
    <lineage>
        <taxon>Bacteria</taxon>
        <taxon>Pseudomonadati</taxon>
        <taxon>Pseudomonadota</taxon>
        <taxon>Gammaproteobacteria</taxon>
        <taxon>Cellvibrionales</taxon>
        <taxon>Halieaceae</taxon>
        <taxon>Parahaliea</taxon>
    </lineage>
</organism>
<proteinExistence type="predicted"/>